<keyword evidence="3" id="KW-1185">Reference proteome</keyword>
<protein>
    <submittedName>
        <fullName evidence="2">Wax ester synthase-like Acyl-CoA acyltransferase domain protein</fullName>
    </submittedName>
</protein>
<dbReference type="InterPro" id="IPR004255">
    <property type="entry name" value="O-acyltransferase_WSD1_N"/>
</dbReference>
<organism evidence="2 3">
    <name type="scientific">Mycobacterium ulcerans str. Harvey</name>
    <dbReference type="NCBI Taxonomy" id="1299332"/>
    <lineage>
        <taxon>Bacteria</taxon>
        <taxon>Bacillati</taxon>
        <taxon>Actinomycetota</taxon>
        <taxon>Actinomycetes</taxon>
        <taxon>Mycobacteriales</taxon>
        <taxon>Mycobacteriaceae</taxon>
        <taxon>Mycobacterium</taxon>
        <taxon>Mycobacterium ulcerans group</taxon>
    </lineage>
</organism>
<dbReference type="Proteomes" id="UP000020681">
    <property type="component" value="Unassembled WGS sequence"/>
</dbReference>
<feature type="domain" description="O-acyltransferase WSD1-like N-terminal" evidence="1">
    <location>
        <begin position="12"/>
        <end position="100"/>
    </location>
</feature>
<evidence type="ECO:0000259" key="1">
    <source>
        <dbReference type="Pfam" id="PF03007"/>
    </source>
</evidence>
<evidence type="ECO:0000313" key="3">
    <source>
        <dbReference type="Proteomes" id="UP000020681"/>
    </source>
</evidence>
<name>A0ABN0R762_MYCUL</name>
<reference evidence="2 3" key="1">
    <citation type="submission" date="2014-01" db="EMBL/GenBank/DDBJ databases">
        <authorList>
            <person name="Dobos K."/>
            <person name="Lenaerts A."/>
            <person name="Ordway D."/>
            <person name="DeGroote M.A."/>
            <person name="Parker T."/>
            <person name="Sizemore C."/>
            <person name="Tallon L.J."/>
            <person name="Sadzewicz L.K."/>
            <person name="Sengamalay N."/>
            <person name="Fraser C.M."/>
            <person name="Hine E."/>
            <person name="Shefchek K.A."/>
            <person name="Das S.P."/>
            <person name="Tettelin H."/>
        </authorList>
    </citation>
    <scope>NUCLEOTIDE SEQUENCE [LARGE SCALE GENOMIC DNA]</scope>
    <source>
        <strain evidence="2 3">Harvey</strain>
    </source>
</reference>
<dbReference type="EMBL" id="JAOL01000072">
    <property type="protein sequence ID" value="EUA92691.1"/>
    <property type="molecule type" value="Genomic_DNA"/>
</dbReference>
<evidence type="ECO:0000313" key="2">
    <source>
        <dbReference type="EMBL" id="EUA92691.1"/>
    </source>
</evidence>
<accession>A0ABN0R762</accession>
<sequence length="122" mass="12673">MLSGLGDVVKGLGGMVSGVGSVLGSVASAGRSSLDLTRVLVNSQLRSDNEYRDLVSSVQAPHCILNTRISRNRRFATQQYPLARMKAIGAQYDATVNDVAMAIIGAACGASSTNLASCPTSR</sequence>
<gene>
    <name evidence="2" type="ORF">I551_0899</name>
</gene>
<dbReference type="Pfam" id="PF03007">
    <property type="entry name" value="WS_DGAT_cat"/>
    <property type="match status" value="1"/>
</dbReference>
<proteinExistence type="predicted"/>
<comment type="caution">
    <text evidence="2">The sequence shown here is derived from an EMBL/GenBank/DDBJ whole genome shotgun (WGS) entry which is preliminary data.</text>
</comment>